<dbReference type="EMBL" id="CP000083">
    <property type="protein sequence ID" value="AAZ25782.1"/>
    <property type="molecule type" value="Genomic_DNA"/>
</dbReference>
<evidence type="ECO:0000313" key="2">
    <source>
        <dbReference type="Proteomes" id="UP000000547"/>
    </source>
</evidence>
<organism evidence="1 2">
    <name type="scientific">Colwellia psychrerythraea (strain 34H / ATCC BAA-681)</name>
    <name type="common">Vibrio psychroerythus</name>
    <dbReference type="NCBI Taxonomy" id="167879"/>
    <lineage>
        <taxon>Bacteria</taxon>
        <taxon>Pseudomonadati</taxon>
        <taxon>Pseudomonadota</taxon>
        <taxon>Gammaproteobacteria</taxon>
        <taxon>Alteromonadales</taxon>
        <taxon>Colwelliaceae</taxon>
        <taxon>Colwellia</taxon>
    </lineage>
</organism>
<evidence type="ECO:0008006" key="3">
    <source>
        <dbReference type="Google" id="ProtNLM"/>
    </source>
</evidence>
<proteinExistence type="predicted"/>
<dbReference type="STRING" id="167879.CPS_1632"/>
<dbReference type="KEGG" id="cps:CPS_1632"/>
<gene>
    <name evidence="1" type="ordered locus">CPS_1632</name>
</gene>
<accession>Q484Z5</accession>
<dbReference type="AlphaFoldDB" id="Q484Z5"/>
<dbReference type="RefSeq" id="WP_011042464.1">
    <property type="nucleotide sequence ID" value="NC_003910.7"/>
</dbReference>
<reference evidence="1" key="1">
    <citation type="journal article" date="2005" name="Proc. Natl. Acad. Sci. U.S.A.">
        <title>The psychrophilic lifestyle as revealed by the genome sequence of Colwellia psychrerythraea 34H through genomic and proteomic analyses.</title>
        <authorList>
            <person name="Methe B.A."/>
            <person name="Nelson K.E."/>
            <person name="Deming J.W."/>
            <person name="Momen B."/>
            <person name="Melamud E."/>
            <person name="Zhang X."/>
            <person name="Moult J."/>
            <person name="Madupu R."/>
            <person name="Nelson W.C."/>
            <person name="Dodson R.J."/>
            <person name="Brinkac L.M."/>
            <person name="Daugherty S.C."/>
            <person name="Durkin A.S."/>
            <person name="DeBoy R.T."/>
            <person name="Kolonay J.F."/>
            <person name="Sullivan S.A."/>
            <person name="Zhou L."/>
            <person name="Davidsen T.M."/>
            <person name="Wu M."/>
            <person name="Huston A.L."/>
            <person name="Lewis M."/>
            <person name="Weaver B."/>
            <person name="Weidman J.F."/>
            <person name="Khouri H."/>
            <person name="Utterback T.R."/>
            <person name="Feldblyum T.V."/>
            <person name="Fraser C.M."/>
        </authorList>
    </citation>
    <scope>NUCLEOTIDE SEQUENCE [LARGE SCALE GENOMIC DNA]</scope>
    <source>
        <strain evidence="1">34H</strain>
    </source>
</reference>
<name>Q484Z5_COLP3</name>
<evidence type="ECO:0000313" key="1">
    <source>
        <dbReference type="EMBL" id="AAZ25782.1"/>
    </source>
</evidence>
<sequence>MGDKKYLYCANKGRIDVYCHKLGIKLWTQTSHEAAFVLMLDNDPKVKSFSSQPGKYAYKGKNFQPDFLVEYTDGRFEFIEVHSREDKSEKFKARIALFTEGFKEKLGAELTCKYNDEIDFQYIRNIEHLSQYNRMTDTDIDNILRVAWFFPQNITLGEAEHHLKQQLGLGFSMRVLMWLRLYDFDWYTKINANTPLTRATV</sequence>
<protein>
    <recommendedName>
        <fullName evidence="3">TnsA endonuclease N-terminal domain-containing protein</fullName>
    </recommendedName>
</protein>
<dbReference type="Proteomes" id="UP000000547">
    <property type="component" value="Chromosome"/>
</dbReference>
<dbReference type="HOGENOM" id="CLU_1358508_0_0_6"/>